<keyword evidence="7" id="KW-0139">CF(1)</keyword>
<gene>
    <name evidence="7" type="primary">atpH</name>
    <name evidence="8" type="ORF">G6R29_03420</name>
</gene>
<dbReference type="InterPro" id="IPR026015">
    <property type="entry name" value="ATP_synth_OSCP/delta_N_sf"/>
</dbReference>
<keyword evidence="3 7" id="KW-0375">Hydrogen ion transport</keyword>
<dbReference type="InterPro" id="IPR000711">
    <property type="entry name" value="ATPase_OSCP/dsu"/>
</dbReference>
<comment type="caution">
    <text evidence="8">The sequence shown here is derived from an EMBL/GenBank/DDBJ whole genome shotgun (WGS) entry which is preliminary data.</text>
</comment>
<dbReference type="RefSeq" id="WP_213808962.1">
    <property type="nucleotide sequence ID" value="NZ_JAAMFK010000003.1"/>
</dbReference>
<comment type="function">
    <text evidence="7">This protein is part of the stalk that links CF(0) to CF(1). It either transmits conformational changes from CF(0) to CF(1) or is implicated in proton conduction.</text>
</comment>
<comment type="similarity">
    <text evidence="7">Belongs to the ATPase delta chain family.</text>
</comment>
<accession>A0ABS5QZP6</accession>
<dbReference type="Gene3D" id="1.10.520.20">
    <property type="entry name" value="N-terminal domain of the delta subunit of the F1F0-ATP synthase"/>
    <property type="match status" value="1"/>
</dbReference>
<keyword evidence="5 7" id="KW-0472">Membrane</keyword>
<keyword evidence="2 7" id="KW-0813">Transport</keyword>
<evidence type="ECO:0000256" key="7">
    <source>
        <dbReference type="HAMAP-Rule" id="MF_01416"/>
    </source>
</evidence>
<organism evidence="8 9">
    <name type="scientific">Fructobacillus broussonetiae</name>
    <dbReference type="NCBI Taxonomy" id="2713173"/>
    <lineage>
        <taxon>Bacteria</taxon>
        <taxon>Bacillati</taxon>
        <taxon>Bacillota</taxon>
        <taxon>Bacilli</taxon>
        <taxon>Lactobacillales</taxon>
        <taxon>Lactobacillaceae</taxon>
        <taxon>Fructobacillus</taxon>
    </lineage>
</organism>
<evidence type="ECO:0000256" key="5">
    <source>
        <dbReference type="ARBA" id="ARBA00023136"/>
    </source>
</evidence>
<keyword evidence="9" id="KW-1185">Reference proteome</keyword>
<dbReference type="PRINTS" id="PR00125">
    <property type="entry name" value="ATPASEDELTA"/>
</dbReference>
<dbReference type="Proteomes" id="UP001519504">
    <property type="component" value="Unassembled WGS sequence"/>
</dbReference>
<evidence type="ECO:0000313" key="9">
    <source>
        <dbReference type="Proteomes" id="UP001519504"/>
    </source>
</evidence>
<dbReference type="EMBL" id="JAAMFK010000003">
    <property type="protein sequence ID" value="MBS9338680.1"/>
    <property type="molecule type" value="Genomic_DNA"/>
</dbReference>
<evidence type="ECO:0000256" key="3">
    <source>
        <dbReference type="ARBA" id="ARBA00022781"/>
    </source>
</evidence>
<keyword evidence="7" id="KW-1003">Cell membrane</keyword>
<evidence type="ECO:0000256" key="1">
    <source>
        <dbReference type="ARBA" id="ARBA00004370"/>
    </source>
</evidence>
<dbReference type="HAMAP" id="MF_01416">
    <property type="entry name" value="ATP_synth_delta_bact"/>
    <property type="match status" value="1"/>
</dbReference>
<sequence>MAKNKAKVVEQYAKALLSYGDDQGVLEDLSNDSKVVASVIAAEPKLTALLSAQTISTKEEDKLVSSLTKGANQGVVNLAKVLLAHHHFSYFEAITKRFLELYQQSQGIEAVTITSAVDVDDDQKKRLEEAFKKQSGAKKVEADYRVDPDLVAGVSMKSKSILIDGSLKTKIAKLKAELLG</sequence>
<name>A0ABS5QZP6_9LACO</name>
<proteinExistence type="inferred from homology"/>
<evidence type="ECO:0000256" key="6">
    <source>
        <dbReference type="ARBA" id="ARBA00023310"/>
    </source>
</evidence>
<evidence type="ECO:0000256" key="2">
    <source>
        <dbReference type="ARBA" id="ARBA00022448"/>
    </source>
</evidence>
<evidence type="ECO:0000256" key="4">
    <source>
        <dbReference type="ARBA" id="ARBA00023065"/>
    </source>
</evidence>
<dbReference type="SUPFAM" id="SSF47928">
    <property type="entry name" value="N-terminal domain of the delta subunit of the F1F0-ATP synthase"/>
    <property type="match status" value="1"/>
</dbReference>
<evidence type="ECO:0000313" key="8">
    <source>
        <dbReference type="EMBL" id="MBS9338680.1"/>
    </source>
</evidence>
<protein>
    <recommendedName>
        <fullName evidence="7">ATP synthase subunit delta</fullName>
    </recommendedName>
    <alternativeName>
        <fullName evidence="7">ATP synthase F(1) sector subunit delta</fullName>
    </alternativeName>
    <alternativeName>
        <fullName evidence="7">F-type ATPase subunit delta</fullName>
        <shortName evidence="7">F-ATPase subunit delta</shortName>
    </alternativeName>
</protein>
<keyword evidence="4 7" id="KW-0406">Ion transport</keyword>
<keyword evidence="6 7" id="KW-0066">ATP synthesis</keyword>
<comment type="subcellular location">
    <subcellularLocation>
        <location evidence="7">Cell membrane</location>
        <topology evidence="7">Peripheral membrane protein</topology>
    </subcellularLocation>
    <subcellularLocation>
        <location evidence="1">Membrane</location>
    </subcellularLocation>
</comment>
<dbReference type="PANTHER" id="PTHR11910">
    <property type="entry name" value="ATP SYNTHASE DELTA CHAIN"/>
    <property type="match status" value="1"/>
</dbReference>
<dbReference type="Pfam" id="PF00213">
    <property type="entry name" value="OSCP"/>
    <property type="match status" value="1"/>
</dbReference>
<dbReference type="NCBIfam" id="TIGR01145">
    <property type="entry name" value="ATP_synt_delta"/>
    <property type="match status" value="1"/>
</dbReference>
<comment type="function">
    <text evidence="7">F(1)F(0) ATP synthase produces ATP from ADP in the presence of a proton or sodium gradient. F-type ATPases consist of two structural domains, F(1) containing the extramembraneous catalytic core and F(0) containing the membrane proton channel, linked together by a central stalk and a peripheral stalk. During catalysis, ATP synthesis in the catalytic domain of F(1) is coupled via a rotary mechanism of the central stalk subunits to proton translocation.</text>
</comment>
<reference evidence="8 9" key="1">
    <citation type="submission" date="2020-02" db="EMBL/GenBank/DDBJ databases">
        <title>Fructobacillus sp. isolated from paper mulberry of Taiwan.</title>
        <authorList>
            <person name="Lin S.-T."/>
        </authorList>
    </citation>
    <scope>NUCLEOTIDE SEQUENCE [LARGE SCALE GENOMIC DNA]</scope>
    <source>
        <strain evidence="8 9">M2-14</strain>
    </source>
</reference>